<dbReference type="Gene3D" id="3.40.640.10">
    <property type="entry name" value="Type I PLP-dependent aspartate aminotransferase-like (Major domain)"/>
    <property type="match status" value="1"/>
</dbReference>
<dbReference type="Gene3D" id="3.90.1150.10">
    <property type="entry name" value="Aspartate Aminotransferase, domain 1"/>
    <property type="match status" value="1"/>
</dbReference>
<evidence type="ECO:0000256" key="1">
    <source>
        <dbReference type="ARBA" id="ARBA00005384"/>
    </source>
</evidence>
<dbReference type="GO" id="GO:0003700">
    <property type="term" value="F:DNA-binding transcription factor activity"/>
    <property type="evidence" value="ECO:0007669"/>
    <property type="project" value="InterPro"/>
</dbReference>
<dbReference type="InterPro" id="IPR036388">
    <property type="entry name" value="WH-like_DNA-bd_sf"/>
</dbReference>
<comment type="caution">
    <text evidence="9">The sequence shown here is derived from an EMBL/GenBank/DDBJ whole genome shotgun (WGS) entry which is preliminary data.</text>
</comment>
<keyword evidence="2" id="KW-0032">Aminotransferase</keyword>
<evidence type="ECO:0000256" key="4">
    <source>
        <dbReference type="ARBA" id="ARBA00022898"/>
    </source>
</evidence>
<accession>A0A831ER26</accession>
<evidence type="ECO:0000256" key="2">
    <source>
        <dbReference type="ARBA" id="ARBA00022576"/>
    </source>
</evidence>
<dbReference type="EMBL" id="CAPB01000006">
    <property type="protein sequence ID" value="CCO92461.1"/>
    <property type="molecule type" value="Genomic_DNA"/>
</dbReference>
<evidence type="ECO:0000256" key="6">
    <source>
        <dbReference type="ARBA" id="ARBA00023125"/>
    </source>
</evidence>
<keyword evidence="6" id="KW-0238">DNA-binding</keyword>
<dbReference type="InterPro" id="IPR015422">
    <property type="entry name" value="PyrdxlP-dep_Trfase_small"/>
</dbReference>
<dbReference type="AlphaFoldDB" id="A0A831ER26"/>
<dbReference type="SMART" id="SM00345">
    <property type="entry name" value="HTH_GNTR"/>
    <property type="match status" value="1"/>
</dbReference>
<organism evidence="9 10">
    <name type="scientific">Erwinia amylovora NBRC 12687 = CFBP 1232</name>
    <dbReference type="NCBI Taxonomy" id="1219359"/>
    <lineage>
        <taxon>Bacteria</taxon>
        <taxon>Pseudomonadati</taxon>
        <taxon>Pseudomonadota</taxon>
        <taxon>Gammaproteobacteria</taxon>
        <taxon>Enterobacterales</taxon>
        <taxon>Erwiniaceae</taxon>
        <taxon>Erwinia</taxon>
    </lineage>
</organism>
<keyword evidence="4" id="KW-0663">Pyridoxal phosphate</keyword>
<evidence type="ECO:0000256" key="7">
    <source>
        <dbReference type="ARBA" id="ARBA00023163"/>
    </source>
</evidence>
<comment type="similarity">
    <text evidence="1">In the C-terminal section; belongs to the class-I pyridoxal-phosphate-dependent aminotransferase family.</text>
</comment>
<dbReference type="Proteomes" id="UP000013111">
    <property type="component" value="Unassembled WGS sequence"/>
</dbReference>
<dbReference type="PROSITE" id="PS50949">
    <property type="entry name" value="HTH_GNTR"/>
    <property type="match status" value="1"/>
</dbReference>
<keyword evidence="3" id="KW-0808">Transferase</keyword>
<dbReference type="PANTHER" id="PTHR46577">
    <property type="entry name" value="HTH-TYPE TRANSCRIPTIONAL REGULATORY PROTEIN GABR"/>
    <property type="match status" value="1"/>
</dbReference>
<dbReference type="Gene3D" id="1.10.10.10">
    <property type="entry name" value="Winged helix-like DNA-binding domain superfamily/Winged helix DNA-binding domain"/>
    <property type="match status" value="1"/>
</dbReference>
<dbReference type="InterPro" id="IPR015421">
    <property type="entry name" value="PyrdxlP-dep_Trfase_major"/>
</dbReference>
<keyword evidence="7" id="KW-0804">Transcription</keyword>
<dbReference type="Pfam" id="PF00392">
    <property type="entry name" value="GntR"/>
    <property type="match status" value="1"/>
</dbReference>
<dbReference type="InterPro" id="IPR004839">
    <property type="entry name" value="Aminotransferase_I/II_large"/>
</dbReference>
<dbReference type="CDD" id="cd00609">
    <property type="entry name" value="AAT_like"/>
    <property type="match status" value="1"/>
</dbReference>
<dbReference type="SUPFAM" id="SSF46785">
    <property type="entry name" value="Winged helix' DNA-binding domain"/>
    <property type="match status" value="1"/>
</dbReference>
<keyword evidence="5" id="KW-0805">Transcription regulation</keyword>
<protein>
    <recommendedName>
        <fullName evidence="8">HTH gntR-type domain-containing protein</fullName>
    </recommendedName>
</protein>
<evidence type="ECO:0000313" key="10">
    <source>
        <dbReference type="Proteomes" id="UP000013111"/>
    </source>
</evidence>
<feature type="domain" description="HTH gntR-type" evidence="8">
    <location>
        <begin position="20"/>
        <end position="88"/>
    </location>
</feature>
<dbReference type="GO" id="GO:0030170">
    <property type="term" value="F:pyridoxal phosphate binding"/>
    <property type="evidence" value="ECO:0007669"/>
    <property type="project" value="InterPro"/>
</dbReference>
<dbReference type="CDD" id="cd07377">
    <property type="entry name" value="WHTH_GntR"/>
    <property type="match status" value="1"/>
</dbReference>
<name>A0A831ER26_ERWAM</name>
<proteinExistence type="inferred from homology"/>
<dbReference type="InterPro" id="IPR036390">
    <property type="entry name" value="WH_DNA-bd_sf"/>
</dbReference>
<dbReference type="InterPro" id="IPR015424">
    <property type="entry name" value="PyrdxlP-dep_Trfase"/>
</dbReference>
<dbReference type="SUPFAM" id="SSF53383">
    <property type="entry name" value="PLP-dependent transferases"/>
    <property type="match status" value="1"/>
</dbReference>
<evidence type="ECO:0000313" key="9">
    <source>
        <dbReference type="EMBL" id="CCO92461.1"/>
    </source>
</evidence>
<reference evidence="9 10" key="1">
    <citation type="submission" date="2012-11" db="EMBL/GenBank/DDBJ databases">
        <authorList>
            <person name="Linke B."/>
        </authorList>
    </citation>
    <scope>NUCLEOTIDE SEQUENCE [LARGE SCALE GENOMIC DNA]</scope>
    <source>
        <strain evidence="10">CFBP 1232</strain>
    </source>
</reference>
<dbReference type="GO" id="GO:0003677">
    <property type="term" value="F:DNA binding"/>
    <property type="evidence" value="ECO:0007669"/>
    <property type="project" value="UniProtKB-KW"/>
</dbReference>
<sequence>MKSKSIYSPSLFIAASYTVVAKYEQLVGQIRQQIESEIWLPGEKLPSLREQVRLSGMSMMTVMHAYQVLESQGLIQSRPQSGYVVAPHAEFLSQPLSHQKVQLAESVDINAFIFDVLQACRDPRIVPFGSAFPDPELFPQRQMMRALTTVSHSMKAVDALLNLPPGNDVLRKTLAQRYALQGVQVAPDDIVITNGALEALNLSLQALTEPGDWVAIENPSFYGALQAIERLKLKSVAIATDPQTGIDLDELERALERWPIKALWMMTNQQNPVGCTLSREKKQRLVELLAQRGVSLIEDDVYSELYFGSEKPLPAKAFDSGDTVLHCSSFSKNLVAGFRVGWVAAGKHAQRIQRLQLMSTLSTSAPLQQALATYLSTGSYDRHLRRLRRVLEQRKNLARQALKKYLPAGARMNDSHGGYFLWIELPKQINTTALCYSALRHNISIAPGKMFSSSEQYANYFRFNTAWWSESQETAVATLGRLIAEWHQG</sequence>
<dbReference type="InterPro" id="IPR051446">
    <property type="entry name" value="HTH_trans_reg/aminotransferase"/>
</dbReference>
<dbReference type="FunFam" id="3.40.640.10:FF:000023">
    <property type="entry name" value="Transcriptional regulator, GntR family"/>
    <property type="match status" value="1"/>
</dbReference>
<evidence type="ECO:0000259" key="8">
    <source>
        <dbReference type="PROSITE" id="PS50949"/>
    </source>
</evidence>
<dbReference type="PANTHER" id="PTHR46577:SF2">
    <property type="entry name" value="TRANSCRIPTIONAL REGULATORY PROTEIN"/>
    <property type="match status" value="1"/>
</dbReference>
<evidence type="ECO:0000256" key="5">
    <source>
        <dbReference type="ARBA" id="ARBA00023015"/>
    </source>
</evidence>
<dbReference type="InterPro" id="IPR000524">
    <property type="entry name" value="Tscrpt_reg_HTH_GntR"/>
</dbReference>
<reference evidence="9 10" key="2">
    <citation type="submission" date="2013-04" db="EMBL/GenBank/DDBJ databases">
        <title>Comparative genomics of 12 strains of Erwinia amylovora identifies a pan-genome with a large conserved core and provides insights into host specificity.</title>
        <authorList>
            <person name="Mann R.A."/>
            <person name="Smits T.H.M."/>
            <person name="Buehlmann A."/>
            <person name="Blom J."/>
            <person name="Goesmann A."/>
            <person name="Frey J.E."/>
            <person name="Plummer K.M."/>
            <person name="Beer S.V."/>
            <person name="Luck J."/>
            <person name="Duffy B."/>
            <person name="Rodoni B."/>
        </authorList>
    </citation>
    <scope>NUCLEOTIDE SEQUENCE [LARGE SCALE GENOMIC DNA]</scope>
    <source>
        <strain evidence="10">CFBP 1232</strain>
    </source>
</reference>
<dbReference type="Pfam" id="PF00155">
    <property type="entry name" value="Aminotran_1_2"/>
    <property type="match status" value="1"/>
</dbReference>
<dbReference type="GO" id="GO:0008483">
    <property type="term" value="F:transaminase activity"/>
    <property type="evidence" value="ECO:0007669"/>
    <property type="project" value="UniProtKB-KW"/>
</dbReference>
<evidence type="ECO:0000256" key="3">
    <source>
        <dbReference type="ARBA" id="ARBA00022679"/>
    </source>
</evidence>
<gene>
    <name evidence="9" type="ORF">BN437_0496</name>
</gene>